<dbReference type="PANTHER" id="PTHR43334">
    <property type="entry name" value="ACETATE--COA LIGASE [ADP-FORMING]"/>
    <property type="match status" value="1"/>
</dbReference>
<dbReference type="SUPFAM" id="SSF51735">
    <property type="entry name" value="NAD(P)-binding Rossmann-fold domains"/>
    <property type="match status" value="1"/>
</dbReference>
<dbReference type="AlphaFoldDB" id="A0A381S2C1"/>
<protein>
    <recommendedName>
        <fullName evidence="4">CoA-binding domain-containing protein</fullName>
    </recommendedName>
</protein>
<dbReference type="InterPro" id="IPR036291">
    <property type="entry name" value="NAD(P)-bd_dom_sf"/>
</dbReference>
<evidence type="ECO:0000256" key="3">
    <source>
        <dbReference type="ARBA" id="ARBA00022840"/>
    </source>
</evidence>
<feature type="domain" description="CoA-binding" evidence="4">
    <location>
        <begin position="8"/>
        <end position="102"/>
    </location>
</feature>
<keyword evidence="1" id="KW-0436">Ligase</keyword>
<dbReference type="InterPro" id="IPR016102">
    <property type="entry name" value="Succinyl-CoA_synth-like"/>
</dbReference>
<dbReference type="Gene3D" id="3.30.470.20">
    <property type="entry name" value="ATP-grasp fold, B domain"/>
    <property type="match status" value="1"/>
</dbReference>
<reference evidence="5" key="1">
    <citation type="submission" date="2018-05" db="EMBL/GenBank/DDBJ databases">
        <authorList>
            <person name="Lanie J.A."/>
            <person name="Ng W.-L."/>
            <person name="Kazmierczak K.M."/>
            <person name="Andrzejewski T.M."/>
            <person name="Davidsen T.M."/>
            <person name="Wayne K.J."/>
            <person name="Tettelin H."/>
            <person name="Glass J.I."/>
            <person name="Rusch D."/>
            <person name="Podicherti R."/>
            <person name="Tsui H.-C.T."/>
            <person name="Winkler M.E."/>
        </authorList>
    </citation>
    <scope>NUCLEOTIDE SEQUENCE</scope>
</reference>
<dbReference type="SUPFAM" id="SSF56059">
    <property type="entry name" value="Glutathione synthetase ATP-binding domain-like"/>
    <property type="match status" value="1"/>
</dbReference>
<evidence type="ECO:0000259" key="4">
    <source>
        <dbReference type="SMART" id="SM00881"/>
    </source>
</evidence>
<name>A0A381S2C1_9ZZZZ</name>
<evidence type="ECO:0000256" key="1">
    <source>
        <dbReference type="ARBA" id="ARBA00022598"/>
    </source>
</evidence>
<organism evidence="5">
    <name type="scientific">marine metagenome</name>
    <dbReference type="NCBI Taxonomy" id="408172"/>
    <lineage>
        <taxon>unclassified sequences</taxon>
        <taxon>metagenomes</taxon>
        <taxon>ecological metagenomes</taxon>
    </lineage>
</organism>
<dbReference type="InterPro" id="IPR003781">
    <property type="entry name" value="CoA-bd"/>
</dbReference>
<dbReference type="Gene3D" id="3.30.1490.20">
    <property type="entry name" value="ATP-grasp fold, A domain"/>
    <property type="match status" value="1"/>
</dbReference>
<dbReference type="InterPro" id="IPR013815">
    <property type="entry name" value="ATP_grasp_subdomain_1"/>
</dbReference>
<dbReference type="GO" id="GO:0016874">
    <property type="term" value="F:ligase activity"/>
    <property type="evidence" value="ECO:0007669"/>
    <property type="project" value="UniProtKB-KW"/>
</dbReference>
<dbReference type="EMBL" id="UINC01002584">
    <property type="protein sequence ID" value="SUZ98232.1"/>
    <property type="molecule type" value="Genomic_DNA"/>
</dbReference>
<keyword evidence="3" id="KW-0067">ATP-binding</keyword>
<evidence type="ECO:0000256" key="2">
    <source>
        <dbReference type="ARBA" id="ARBA00022741"/>
    </source>
</evidence>
<dbReference type="SUPFAM" id="SSF52210">
    <property type="entry name" value="Succinyl-CoA synthetase domains"/>
    <property type="match status" value="2"/>
</dbReference>
<sequence>MSHRLDPLLNPASIAVVGASTSAGVGSRLLKNLLHGGYEGNLYGINPKYDQVLDVPCFPDFQSLPEPVEHAIFAVSDQRLEGLVDAAIEAGVRAMTILSMLVIDDDSTPVLKDRLEARLKDANVLLCGANGTGFFNIEKSVWANGFDTRPNHQSGGICLISQSGSGLAGIIDCDERINLNLGVSSGQELTTGAEDYLEYALHQPSTRVVGLFLETIRKPKVMIKAFELAIEKRIPIVILKTGKTARSAELTVSHSGGLSGEDDCYNALFNKYGIQRVNDMDELATTLIMFAQPYELTNGGLVSIHDSGGERQLIIDLADQQGVEFAELSQDTVENLADILDPGLPAVNPLDAWGRGLGDSDQIMIDSIIAMLMDPDASMGAIAMDRGPISRIYPEYIDFMKQANEQSGKPIFLVSNRQGTGSDPLVAESTHAGMPIIDGVYSFLAGVRCMHNFRDFLSTKGTINEELPRSILEKYKQDLSERSYIGESEALKMFAELGINSNESHIVGDRDQLIDQSRSMQFPLVLKTALEEALHKSELDGVFLAINSEEQLLESYDKLQQKLPGDALLAPMIESDGVEMILGMTTDKQLGPMVTIGFGGYYAEALNDAVTLMPPFSNNKAKQAIESLKMKTLLEGYRGSDPVDIDAFAQMASKFSLIAVELQEQICEIDINPVILGKDNCIAVDALISLHQRNN</sequence>
<keyword evidence="2" id="KW-0547">Nucleotide-binding</keyword>
<dbReference type="Gene3D" id="3.40.50.720">
    <property type="entry name" value="NAD(P)-binding Rossmann-like Domain"/>
    <property type="match status" value="1"/>
</dbReference>
<dbReference type="GO" id="GO:0005524">
    <property type="term" value="F:ATP binding"/>
    <property type="evidence" value="ECO:0007669"/>
    <property type="project" value="UniProtKB-KW"/>
</dbReference>
<dbReference type="InterPro" id="IPR032875">
    <property type="entry name" value="Succ_CoA_lig_flav_dom"/>
</dbReference>
<dbReference type="SMART" id="SM00881">
    <property type="entry name" value="CoA_binding"/>
    <property type="match status" value="1"/>
</dbReference>
<dbReference type="Pfam" id="PF13607">
    <property type="entry name" value="Succ_CoA_lig"/>
    <property type="match status" value="1"/>
</dbReference>
<evidence type="ECO:0000313" key="5">
    <source>
        <dbReference type="EMBL" id="SUZ98232.1"/>
    </source>
</evidence>
<dbReference type="PANTHER" id="PTHR43334:SF1">
    <property type="entry name" value="3-HYDROXYPROPIONATE--COA LIGASE [ADP-FORMING]"/>
    <property type="match status" value="1"/>
</dbReference>
<accession>A0A381S2C1</accession>
<gene>
    <name evidence="5" type="ORF">METZ01_LOCUS51086</name>
</gene>
<dbReference type="Pfam" id="PF13549">
    <property type="entry name" value="ATP-grasp_5"/>
    <property type="match status" value="1"/>
</dbReference>
<dbReference type="InterPro" id="IPR051538">
    <property type="entry name" value="Acyl-CoA_Synth/Transferase"/>
</dbReference>
<dbReference type="Gene3D" id="3.40.50.261">
    <property type="entry name" value="Succinyl-CoA synthetase domains"/>
    <property type="match status" value="2"/>
</dbReference>
<dbReference type="Pfam" id="PF13380">
    <property type="entry name" value="CoA_binding_2"/>
    <property type="match status" value="1"/>
</dbReference>
<proteinExistence type="predicted"/>